<feature type="region of interest" description="Disordered" evidence="1">
    <location>
        <begin position="237"/>
        <end position="257"/>
    </location>
</feature>
<dbReference type="Proteomes" id="UP001500359">
    <property type="component" value="Unassembled WGS sequence"/>
</dbReference>
<sequence>MFALTKTKTITLLSTIVLLASLTVSAETLKQTFKVTEGGDLYLRTDVGRLVIDTHNSDEVLLEVDIKNDEDDKFELTHDVDGNRVNIYGKLERNKSWGWDNRLKVEFRVTVPKQFNIELYTSGGSIDIEDLNGNVDAHTSGGSIEVGDIRGNVKLKTSGGSISTESIYGEIDAHTSGGSIRVTMAKQPTQDAELSTSGGSIKAYLLEDIKIDIDASTGGGRVRSDFDVDGRVKKQSIRGEINGGGPRLELHTSGGSVSIKKL</sequence>
<feature type="chain" id="PRO_5045667030" evidence="2">
    <location>
        <begin position="27"/>
        <end position="262"/>
    </location>
</feature>
<reference evidence="4" key="1">
    <citation type="journal article" date="2019" name="Int. J. Syst. Evol. Microbiol.">
        <title>The Global Catalogue of Microorganisms (GCM) 10K type strain sequencing project: providing services to taxonomists for standard genome sequencing and annotation.</title>
        <authorList>
            <consortium name="The Broad Institute Genomics Platform"/>
            <consortium name="The Broad Institute Genome Sequencing Center for Infectious Disease"/>
            <person name="Wu L."/>
            <person name="Ma J."/>
        </authorList>
    </citation>
    <scope>NUCLEOTIDE SEQUENCE [LARGE SCALE GENOMIC DNA]</scope>
    <source>
        <strain evidence="4">JCM 15896</strain>
    </source>
</reference>
<evidence type="ECO:0000313" key="4">
    <source>
        <dbReference type="Proteomes" id="UP001500359"/>
    </source>
</evidence>
<comment type="caution">
    <text evidence="3">The sequence shown here is derived from an EMBL/GenBank/DDBJ whole genome shotgun (WGS) entry which is preliminary data.</text>
</comment>
<dbReference type="PANTHER" id="PTHR34094:SF1">
    <property type="entry name" value="PROTEIN FAM185A"/>
    <property type="match status" value="1"/>
</dbReference>
<keyword evidence="4" id="KW-1185">Reference proteome</keyword>
<evidence type="ECO:0000256" key="2">
    <source>
        <dbReference type="SAM" id="SignalP"/>
    </source>
</evidence>
<evidence type="ECO:0000256" key="1">
    <source>
        <dbReference type="SAM" id="MobiDB-lite"/>
    </source>
</evidence>
<evidence type="ECO:0000313" key="3">
    <source>
        <dbReference type="EMBL" id="GAA0860251.1"/>
    </source>
</evidence>
<name>A0ABP3X6J3_9ALTE</name>
<dbReference type="RefSeq" id="WP_343862636.1">
    <property type="nucleotide sequence ID" value="NZ_BAAAFD010000021.1"/>
</dbReference>
<dbReference type="PANTHER" id="PTHR34094">
    <property type="match status" value="1"/>
</dbReference>
<keyword evidence="2" id="KW-0732">Signal</keyword>
<dbReference type="EMBL" id="BAAAFD010000021">
    <property type="protein sequence ID" value="GAA0860251.1"/>
    <property type="molecule type" value="Genomic_DNA"/>
</dbReference>
<proteinExistence type="predicted"/>
<feature type="signal peptide" evidence="2">
    <location>
        <begin position="1"/>
        <end position="26"/>
    </location>
</feature>
<protein>
    <submittedName>
        <fullName evidence="3">DUF4097 family beta strand repeat-containing protein</fullName>
    </submittedName>
</protein>
<gene>
    <name evidence="3" type="ORF">GCM10009114_36690</name>
</gene>
<accession>A0ABP3X6J3</accession>
<organism evidence="3 4">
    <name type="scientific">Aliiglaciecola litoralis</name>
    <dbReference type="NCBI Taxonomy" id="582857"/>
    <lineage>
        <taxon>Bacteria</taxon>
        <taxon>Pseudomonadati</taxon>
        <taxon>Pseudomonadota</taxon>
        <taxon>Gammaproteobacteria</taxon>
        <taxon>Alteromonadales</taxon>
        <taxon>Alteromonadaceae</taxon>
        <taxon>Aliiglaciecola</taxon>
    </lineage>
</organism>